<feature type="domain" description="VWFA" evidence="1">
    <location>
        <begin position="157"/>
        <end position="435"/>
    </location>
</feature>
<reference evidence="2 3" key="1">
    <citation type="journal article" date="2013" name="ISME J.">
        <title>Comparative genomics of pathogenic lineages of Vibrio nigripulchritudo identifies virulence-associated traits.</title>
        <authorList>
            <person name="Goudenege D."/>
            <person name="Labreuche Y."/>
            <person name="Krin E."/>
            <person name="Ansquer D."/>
            <person name="Mangenot S."/>
            <person name="Calteau A."/>
            <person name="Medigue C."/>
            <person name="Mazel D."/>
            <person name="Polz M.F."/>
            <person name="Le Roux F."/>
        </authorList>
    </citation>
    <scope>NUCLEOTIDE SEQUENCE [LARGE SCALE GENOMIC DNA]</scope>
    <source>
        <strain evidence="2 3">SOn1</strain>
    </source>
</reference>
<name>A0AAV2VTP8_9VIBR</name>
<dbReference type="Gene3D" id="3.40.50.410">
    <property type="entry name" value="von Willebrand factor, type A domain"/>
    <property type="match status" value="1"/>
</dbReference>
<evidence type="ECO:0000313" key="2">
    <source>
        <dbReference type="EMBL" id="CCO48021.1"/>
    </source>
</evidence>
<evidence type="ECO:0000313" key="3">
    <source>
        <dbReference type="Proteomes" id="UP000018211"/>
    </source>
</evidence>
<evidence type="ECO:0000259" key="1">
    <source>
        <dbReference type="PROSITE" id="PS50234"/>
    </source>
</evidence>
<protein>
    <recommendedName>
        <fullName evidence="1">VWFA domain-containing protein</fullName>
    </recommendedName>
</protein>
<dbReference type="EMBL" id="CAOF01000135">
    <property type="protein sequence ID" value="CCO48021.1"/>
    <property type="molecule type" value="Genomic_DNA"/>
</dbReference>
<gene>
    <name evidence="2" type="ORF">VIBNISOn1_430004</name>
</gene>
<accession>A0AAV2VTP8</accession>
<comment type="caution">
    <text evidence="2">The sequence shown here is derived from an EMBL/GenBank/DDBJ whole genome shotgun (WGS) entry which is preliminary data.</text>
</comment>
<sequence>MKNFSMSRSMRKQKGAAFIAFVYCLPFMIGMLVLAMQTTQQLHTHAKLGEAAEVASLGLISSSTGKNEPDIELAKNIVDYYMPTNKGEVRVTIDDTRCDYDTGCVQAAGELSPFADFLVTATTKHDSWISFKQFGMGPEFEVSGQSTSRKYLPKPVDIYFVIDFSDSMNRAFKFGHSRYSKLQVVKGTVGRILDDLENFNRFNSHKSRVALVGYNNFNYQRVNGTREVFEHIISDRISESIRYRNAEKRHVYISPQTMAYLRSVNYQPIPLFNDIDLTDNYNAFVREFSTFSAGGLTHSWQGLLRTAELSNSQEEYNPHQVIIVLSDGEDTRREWKIHSPDGTSRDTRILKEFTKYGLCDRMVEDLENKKDRFGEPITVTFGVIGIDFQMNRAENGFFDCVGEENVLHASSGSDVYKHILNLLNEETGRLKGNGI</sequence>
<dbReference type="AlphaFoldDB" id="A0AAV2VTP8"/>
<organism evidence="2 3">
    <name type="scientific">Vibrio nigripulchritudo SOn1</name>
    <dbReference type="NCBI Taxonomy" id="1238450"/>
    <lineage>
        <taxon>Bacteria</taxon>
        <taxon>Pseudomonadati</taxon>
        <taxon>Pseudomonadota</taxon>
        <taxon>Gammaproteobacteria</taxon>
        <taxon>Vibrionales</taxon>
        <taxon>Vibrionaceae</taxon>
        <taxon>Vibrio</taxon>
    </lineage>
</organism>
<dbReference type="InterPro" id="IPR036465">
    <property type="entry name" value="vWFA_dom_sf"/>
</dbReference>
<dbReference type="SUPFAM" id="SSF53300">
    <property type="entry name" value="vWA-like"/>
    <property type="match status" value="1"/>
</dbReference>
<dbReference type="SMART" id="SM00327">
    <property type="entry name" value="VWA"/>
    <property type="match status" value="1"/>
</dbReference>
<dbReference type="RefSeq" id="WP_022612630.1">
    <property type="nucleotide sequence ID" value="NZ_LK391965.1"/>
</dbReference>
<proteinExistence type="predicted"/>
<dbReference type="Proteomes" id="UP000018211">
    <property type="component" value="Unassembled WGS sequence"/>
</dbReference>
<dbReference type="CDD" id="cd00198">
    <property type="entry name" value="vWFA"/>
    <property type="match status" value="1"/>
</dbReference>
<dbReference type="InterPro" id="IPR002035">
    <property type="entry name" value="VWF_A"/>
</dbReference>
<dbReference type="PROSITE" id="PS50234">
    <property type="entry name" value="VWFA"/>
    <property type="match status" value="1"/>
</dbReference>